<sequence precursor="true">MQSTQHSPRYRGLRLTALAAATSMLAACGSSDDIDNGNGNGNGGNPNTKPAYIGAVTINSYDGASDDLLTGGLGKDGLASSTAPLPLNPAAPTAAELRRYAIYTNYRAIVDTSAGGGYGSLYGPNVDAQGNVTASEGKVAGVEYLAYSDDGSGQQNVTMLVQIPTTFNPARPCLITATSSGSRGVYGAIGTGEWGLKRGCAVAYTDKGTGAAPHDLDTDTVPLIDGTRTTRAAAGKNAHFAAPAGATSLAEFTAANPHRLAFKHAHSQRNPEKDWGKFTLQAVEFALWAINDRFGAVSANGTRQRTLDQDKVLVIASSVSNGGGAAVAAAEQDAGGLIDGVAVAEPNLNMPPNTGIVVRRGAAQVAASGLTLYDYTTTANLLQHCAGRATALTQAPFYTNPTMAPFFAARCQTLAEKGLVTGANTDQQSASALQALRAAGWEAESDDLHPSLAAFDVAAAIAVTYANAYAQASVTDRLCGYSFAATLTDLKPAAVAPAALASMYATGNGIPPQAPVQLINDRDPQHGPYLNLPSVSASTQRADLNYDGASCLRNLLTGSDAAALALQAGQALTLRNGNLRGKPALIVHGRSDALLPVNHTSRPYLGLNRQQEGVTSKLSYVEVENAQHFDAFIGVVPGYSNRYVPLHVYLNRALDAVYDNLTSGKALPPSQVVRTTPRGGTLNTPAPALLPSNVPPFAATPAPGNAITVTANTVQVPD</sequence>
<dbReference type="EC" id="3.1.1.22" evidence="2"/>
<evidence type="ECO:0000313" key="4">
    <source>
        <dbReference type="Proteomes" id="UP000075238"/>
    </source>
</evidence>
<keyword evidence="2" id="KW-0732">Signal</keyword>
<comment type="similarity">
    <text evidence="2">Belongs to the D-(-)-3-hydroxybutyrate oligomer hydrolase family.</text>
</comment>
<dbReference type="Gene3D" id="3.40.50.1820">
    <property type="entry name" value="alpha/beta hydrolase"/>
    <property type="match status" value="1"/>
</dbReference>
<feature type="active site" description="Charge relay system" evidence="2">
    <location>
        <position position="320"/>
    </location>
</feature>
<proteinExistence type="inferred from homology"/>
<dbReference type="RefSeq" id="WP_062800431.1">
    <property type="nucleotide sequence ID" value="NZ_CP014844.1"/>
</dbReference>
<dbReference type="HAMAP" id="MF_01906">
    <property type="entry name" value="3HBOH"/>
    <property type="match status" value="1"/>
</dbReference>
<evidence type="ECO:0000256" key="2">
    <source>
        <dbReference type="HAMAP-Rule" id="MF_01906"/>
    </source>
</evidence>
<dbReference type="Proteomes" id="UP000075238">
    <property type="component" value="Chromosome 1"/>
</dbReference>
<comment type="catalytic activity">
    <reaction evidence="2">
        <text>(3R)-hydroxybutanoate dimer + H2O = 2 (R)-3-hydroxybutanoate + H(+)</text>
        <dbReference type="Rhea" id="RHEA:10172"/>
        <dbReference type="ChEBI" id="CHEBI:10979"/>
        <dbReference type="ChEBI" id="CHEBI:10983"/>
        <dbReference type="ChEBI" id="CHEBI:15377"/>
        <dbReference type="ChEBI" id="CHEBI:15378"/>
        <dbReference type="EC" id="3.1.1.22"/>
    </reaction>
</comment>
<name>A0A142JLD1_9BURK</name>
<dbReference type="STRING" id="1796606.A2G96_14715"/>
<comment type="function">
    <text evidence="2">Participates in the degradation of poly-3-hydroxybutyrate (PHB). It works downstream of poly(3-hydroxybutyrate) depolymerase, hydrolyzing D(-)-3-hydroxybutyrate oligomers of various length (3HB-oligomers) into 3HB-monomers.</text>
</comment>
<feature type="chain" id="PRO_5008999829" description="D-(-)-3-hydroxybutyrate oligomer hydrolase" evidence="2">
    <location>
        <begin position="27"/>
        <end position="718"/>
    </location>
</feature>
<accession>A0A142JLD1</accession>
<dbReference type="GO" id="GO:0019605">
    <property type="term" value="P:butyrate metabolic process"/>
    <property type="evidence" value="ECO:0007669"/>
    <property type="project" value="UniProtKB-UniRule"/>
</dbReference>
<organism evidence="3 4">
    <name type="scientific">Cupriavidus nantongensis</name>
    <dbReference type="NCBI Taxonomy" id="1796606"/>
    <lineage>
        <taxon>Bacteria</taxon>
        <taxon>Pseudomonadati</taxon>
        <taxon>Pseudomonadota</taxon>
        <taxon>Betaproteobacteria</taxon>
        <taxon>Burkholderiales</taxon>
        <taxon>Burkholderiaceae</taxon>
        <taxon>Cupriavidus</taxon>
    </lineage>
</organism>
<feature type="signal peptide" evidence="2">
    <location>
        <begin position="1"/>
        <end position="26"/>
    </location>
</feature>
<dbReference type="InterPro" id="IPR016582">
    <property type="entry name" value="OHBut_olig_hydro_put"/>
</dbReference>
<gene>
    <name evidence="3" type="ORF">A2G96_14715</name>
</gene>
<keyword evidence="1 2" id="KW-0378">Hydrolase</keyword>
<evidence type="ECO:0000313" key="3">
    <source>
        <dbReference type="EMBL" id="AMR78893.1"/>
    </source>
</evidence>
<dbReference type="Pfam" id="PF10605">
    <property type="entry name" value="3HBOH"/>
    <property type="match status" value="1"/>
</dbReference>
<dbReference type="GO" id="GO:0047989">
    <property type="term" value="F:hydroxybutyrate-dimer hydrolase activity"/>
    <property type="evidence" value="ECO:0007669"/>
    <property type="project" value="UniProtKB-UniRule"/>
</dbReference>
<dbReference type="SUPFAM" id="SSF53474">
    <property type="entry name" value="alpha/beta-Hydrolases"/>
    <property type="match status" value="1"/>
</dbReference>
<dbReference type="KEGG" id="cnan:A2G96_14715"/>
<dbReference type="GO" id="GO:0005615">
    <property type="term" value="C:extracellular space"/>
    <property type="evidence" value="ECO:0007669"/>
    <property type="project" value="InterPro"/>
</dbReference>
<comment type="pathway">
    <text evidence="2">Lipid metabolism; butanoate metabolism.</text>
</comment>
<dbReference type="InterPro" id="IPR029058">
    <property type="entry name" value="AB_hydrolase_fold"/>
</dbReference>
<keyword evidence="4" id="KW-1185">Reference proteome</keyword>
<comment type="subcellular location">
    <subcellularLocation>
        <location evidence="2">Secreted</location>
    </subcellularLocation>
</comment>
<dbReference type="AlphaFoldDB" id="A0A142JLD1"/>
<dbReference type="OrthoDB" id="4294477at2"/>
<dbReference type="EMBL" id="CP014844">
    <property type="protein sequence ID" value="AMR78893.1"/>
    <property type="molecule type" value="Genomic_DNA"/>
</dbReference>
<dbReference type="UniPathway" id="UPA00863"/>
<protein>
    <recommendedName>
        <fullName evidence="2">D-(-)-3-hydroxybutyrate oligomer hydrolase</fullName>
        <shortName evidence="2">3HB-oligomer hydrolase</shortName>
        <shortName evidence="2">3HBOH</shortName>
        <ecNumber evidence="2">3.1.1.22</ecNumber>
    </recommendedName>
</protein>
<evidence type="ECO:0000256" key="1">
    <source>
        <dbReference type="ARBA" id="ARBA00022801"/>
    </source>
</evidence>
<keyword evidence="2" id="KW-0964">Secreted</keyword>
<reference evidence="3 4" key="1">
    <citation type="submission" date="2016-03" db="EMBL/GenBank/DDBJ databases">
        <title>Complete genome sequence of a novel chlorpyrifos degrading bacterium, Cupriavidus nantongensis sp. X1.</title>
        <authorList>
            <person name="Fang L."/>
        </authorList>
    </citation>
    <scope>NUCLEOTIDE SEQUENCE [LARGE SCALE GENOMIC DNA]</scope>
    <source>
        <strain evidence="3 4">X1</strain>
    </source>
</reference>
<dbReference type="PIRSF" id="PIRSF011409">
    <property type="entry name" value="HObutyrate_olig_hydrol"/>
    <property type="match status" value="1"/>
</dbReference>